<sequence length="185" mass="21652">MPDISPLPRDARRRVLVAGTSGVGKSTLARRLAAAWDLSYTELDSLFHGSDWTPRPQFVDDVRAIAAGEAWVSEWSYFSTDAAALLGERAQVLVWLDLPRRIAWPRLLRRTVRRALTREELWNGNVEPPLWTVLHDEEHILRWEMRTHRKWRERMPSIVRDYPHLVIVRLRHPRDVRRWLAANGA</sequence>
<proteinExistence type="predicted"/>
<keyword evidence="1" id="KW-0808">Transferase</keyword>
<comment type="caution">
    <text evidence="1">The sequence shown here is derived from an EMBL/GenBank/DDBJ whole genome shotgun (WGS) entry which is preliminary data.</text>
</comment>
<protein>
    <submittedName>
        <fullName evidence="1">Adenylate kinase family enzyme</fullName>
    </submittedName>
</protein>
<keyword evidence="1" id="KW-0418">Kinase</keyword>
<dbReference type="InterPro" id="IPR052922">
    <property type="entry name" value="Cytidylate_Kinase-2"/>
</dbReference>
<dbReference type="OrthoDB" id="3199600at2"/>
<reference evidence="1 2" key="1">
    <citation type="journal article" date="2015" name="Stand. Genomic Sci.">
        <title>Genomic Encyclopedia of Bacterial and Archaeal Type Strains, Phase III: the genomes of soil and plant-associated and newly described type strains.</title>
        <authorList>
            <person name="Whitman W.B."/>
            <person name="Woyke T."/>
            <person name="Klenk H.P."/>
            <person name="Zhou Y."/>
            <person name="Lilburn T.G."/>
            <person name="Beck B.J."/>
            <person name="De Vos P."/>
            <person name="Vandamme P."/>
            <person name="Eisen J.A."/>
            <person name="Garrity G."/>
            <person name="Hugenholtz P."/>
            <person name="Kyrpides N.C."/>
        </authorList>
    </citation>
    <scope>NUCLEOTIDE SEQUENCE [LARGE SCALE GENOMIC DNA]</scope>
    <source>
        <strain evidence="1 2">S2T63</strain>
    </source>
</reference>
<organism evidence="1 2">
    <name type="scientific">Microbacterium telephonicum</name>
    <dbReference type="NCBI Taxonomy" id="1714841"/>
    <lineage>
        <taxon>Bacteria</taxon>
        <taxon>Bacillati</taxon>
        <taxon>Actinomycetota</taxon>
        <taxon>Actinomycetes</taxon>
        <taxon>Micrococcales</taxon>
        <taxon>Microbacteriaceae</taxon>
        <taxon>Microbacterium</taxon>
    </lineage>
</organism>
<dbReference type="PANTHER" id="PTHR37816:SF1">
    <property type="entry name" value="TOXIN"/>
    <property type="match status" value="1"/>
</dbReference>
<evidence type="ECO:0000313" key="2">
    <source>
        <dbReference type="Proteomes" id="UP000273158"/>
    </source>
</evidence>
<dbReference type="GO" id="GO:0016301">
    <property type="term" value="F:kinase activity"/>
    <property type="evidence" value="ECO:0007669"/>
    <property type="project" value="UniProtKB-KW"/>
</dbReference>
<keyword evidence="2" id="KW-1185">Reference proteome</keyword>
<name>A0A498C3D6_9MICO</name>
<dbReference type="AlphaFoldDB" id="A0A498C3D6"/>
<dbReference type="EMBL" id="RCDB01000002">
    <property type="protein sequence ID" value="RLK49497.1"/>
    <property type="molecule type" value="Genomic_DNA"/>
</dbReference>
<dbReference type="Proteomes" id="UP000273158">
    <property type="component" value="Unassembled WGS sequence"/>
</dbReference>
<dbReference type="PANTHER" id="PTHR37816">
    <property type="entry name" value="YALI0E33011P"/>
    <property type="match status" value="1"/>
</dbReference>
<evidence type="ECO:0000313" key="1">
    <source>
        <dbReference type="EMBL" id="RLK49497.1"/>
    </source>
</evidence>
<accession>A0A498C3D6</accession>
<gene>
    <name evidence="1" type="ORF">C7474_1655</name>
</gene>
<dbReference type="RefSeq" id="WP_121058777.1">
    <property type="nucleotide sequence ID" value="NZ_RCDB01000002.1"/>
</dbReference>
<dbReference type="SUPFAM" id="SSF52540">
    <property type="entry name" value="P-loop containing nucleoside triphosphate hydrolases"/>
    <property type="match status" value="1"/>
</dbReference>
<dbReference type="Gene3D" id="3.40.50.300">
    <property type="entry name" value="P-loop containing nucleotide triphosphate hydrolases"/>
    <property type="match status" value="1"/>
</dbReference>
<dbReference type="InterPro" id="IPR027417">
    <property type="entry name" value="P-loop_NTPase"/>
</dbReference>